<dbReference type="EMBL" id="MU394286">
    <property type="protein sequence ID" value="KAI6091454.1"/>
    <property type="molecule type" value="Genomic_DNA"/>
</dbReference>
<keyword evidence="2" id="KW-1185">Reference proteome</keyword>
<protein>
    <submittedName>
        <fullName evidence="1">Zinc-finger of the MIZ type in Nse subunit-domain-containing protein</fullName>
    </submittedName>
</protein>
<organism evidence="1 2">
    <name type="scientific">Hypoxylon rubiginosum</name>
    <dbReference type="NCBI Taxonomy" id="110542"/>
    <lineage>
        <taxon>Eukaryota</taxon>
        <taxon>Fungi</taxon>
        <taxon>Dikarya</taxon>
        <taxon>Ascomycota</taxon>
        <taxon>Pezizomycotina</taxon>
        <taxon>Sordariomycetes</taxon>
        <taxon>Xylariomycetidae</taxon>
        <taxon>Xylariales</taxon>
        <taxon>Hypoxylaceae</taxon>
        <taxon>Hypoxylon</taxon>
    </lineage>
</organism>
<accession>A0ACC0DFK8</accession>
<evidence type="ECO:0000313" key="1">
    <source>
        <dbReference type="EMBL" id="KAI6091454.1"/>
    </source>
</evidence>
<reference evidence="1 2" key="1">
    <citation type="journal article" date="2022" name="New Phytol.">
        <title>Ecological generalism drives hyperdiversity of secondary metabolite gene clusters in xylarialean endophytes.</title>
        <authorList>
            <person name="Franco M.E.E."/>
            <person name="Wisecaver J.H."/>
            <person name="Arnold A.E."/>
            <person name="Ju Y.M."/>
            <person name="Slot J.C."/>
            <person name="Ahrendt S."/>
            <person name="Moore L.P."/>
            <person name="Eastman K.E."/>
            <person name="Scott K."/>
            <person name="Konkel Z."/>
            <person name="Mondo S.J."/>
            <person name="Kuo A."/>
            <person name="Hayes R.D."/>
            <person name="Haridas S."/>
            <person name="Andreopoulos B."/>
            <person name="Riley R."/>
            <person name="LaButti K."/>
            <person name="Pangilinan J."/>
            <person name="Lipzen A."/>
            <person name="Amirebrahimi M."/>
            <person name="Yan J."/>
            <person name="Adam C."/>
            <person name="Keymanesh K."/>
            <person name="Ng V."/>
            <person name="Louie K."/>
            <person name="Northen T."/>
            <person name="Drula E."/>
            <person name="Henrissat B."/>
            <person name="Hsieh H.M."/>
            <person name="Youens-Clark K."/>
            <person name="Lutzoni F."/>
            <person name="Miadlikowska J."/>
            <person name="Eastwood D.C."/>
            <person name="Hamelin R.C."/>
            <person name="Grigoriev I.V."/>
            <person name="U'Ren J.M."/>
        </authorList>
    </citation>
    <scope>NUCLEOTIDE SEQUENCE [LARGE SCALE GENOMIC DNA]</scope>
    <source>
        <strain evidence="1 2">ER1909</strain>
    </source>
</reference>
<keyword evidence="1" id="KW-0479">Metal-binding</keyword>
<gene>
    <name evidence="1" type="ORF">F4821DRAFT_226090</name>
</gene>
<keyword evidence="1" id="KW-0862">Zinc</keyword>
<comment type="caution">
    <text evidence="1">The sequence shown here is derived from an EMBL/GenBank/DDBJ whole genome shotgun (WGS) entry which is preliminary data.</text>
</comment>
<name>A0ACC0DFK8_9PEZI</name>
<dbReference type="Proteomes" id="UP001497680">
    <property type="component" value="Unassembled WGS sequence"/>
</dbReference>
<proteinExistence type="predicted"/>
<sequence>MPLLSSGRRLQSAAERNRSRPSAAPSSHSQRSDEPAELPDYEPLAFPLTVEFQRALSQLSSNKDTRTYEQQLNKSINLLSASVRDLNDKYAERKENLRNFREKRGEDGEKNDREKAEEKAMLMLKSTVPQLTNECDQAVRNAIDLKIELEDSGKALKETERQLEAGLASAAQKRSGRGEDDEDGDDGMPDADLPTVVGPLQLLQNSKEQAASDYASRSLYEKYGLNNDYVGFKRLWHDAVERDGEPLPDASRWFAEAGGQDEAEDDEDLIIAEEHVDVRCPLSMVVMEDPYTSQKCKHTFEKNSIVQFLRSQPNGRAPCPQTGCGKQISMQDFQPDPVMLRKIKRRLAAQQANMGDDDEEEEEEGDSDMQMASSQRVKSEHGGKVRRRHQIEDIEDGEDDGEDDEDG</sequence>
<keyword evidence="1" id="KW-0863">Zinc-finger</keyword>
<evidence type="ECO:0000313" key="2">
    <source>
        <dbReference type="Proteomes" id="UP001497680"/>
    </source>
</evidence>